<evidence type="ECO:0000259" key="1">
    <source>
        <dbReference type="PROSITE" id="PS51707"/>
    </source>
</evidence>
<feature type="domain" description="CYTH" evidence="1">
    <location>
        <begin position="2"/>
        <end position="209"/>
    </location>
</feature>
<dbReference type="Gene3D" id="2.40.320.10">
    <property type="entry name" value="Hypothetical Protein Pfu-838710-001"/>
    <property type="match status" value="1"/>
</dbReference>
<evidence type="ECO:0000313" key="2">
    <source>
        <dbReference type="EMBL" id="MEL0614474.1"/>
    </source>
</evidence>
<evidence type="ECO:0000313" key="3">
    <source>
        <dbReference type="Proteomes" id="UP001379949"/>
    </source>
</evidence>
<organism evidence="2 3">
    <name type="scientific">Marinomonas arenicola</name>
    <dbReference type="NCBI Taxonomy" id="569601"/>
    <lineage>
        <taxon>Bacteria</taxon>
        <taxon>Pseudomonadati</taxon>
        <taxon>Pseudomonadota</taxon>
        <taxon>Gammaproteobacteria</taxon>
        <taxon>Oceanospirillales</taxon>
        <taxon>Oceanospirillaceae</taxon>
        <taxon>Marinomonas</taxon>
    </lineage>
</organism>
<dbReference type="EMBL" id="JBAKAR010000015">
    <property type="protein sequence ID" value="MEL0614474.1"/>
    <property type="molecule type" value="Genomic_DNA"/>
</dbReference>
<dbReference type="PROSITE" id="PS51707">
    <property type="entry name" value="CYTH"/>
    <property type="match status" value="1"/>
</dbReference>
<sequence length="319" mass="36205">MATELELKLMVQSEYLKSASEFLDEFCLLSKSETATRQATLSLMNGYFDTEDATLMQAGIALRIRAVNQKFIQTVKTRGSNRVGMHARGEWEWIIPNDQLDLSLLSEVPLPESLTDMAWSRQLLEVFRTDFERQVWLIEENGTQMEVVCDAGKVTSPYGEDAISELELELKAGDETGLYCFALKLAKQFPLQVSTVSKAQKGVRLKQGAIEFPEKPNAAASTLALSAYWYEVWLVYWEAMFFMKDEILIQPIRHSMAQLARCLPTRFAQSLDRLDEIYQQTLQAEDKDFLSALAARKDTGITMLEIGQWLNQASYGDAH</sequence>
<dbReference type="InterPro" id="IPR039013">
    <property type="entry name" value="YgiF"/>
</dbReference>
<dbReference type="PANTHER" id="PTHR39569">
    <property type="entry name" value="INORGANIC TRIPHOSPHATASE"/>
    <property type="match status" value="1"/>
</dbReference>
<dbReference type="Pfam" id="PF01928">
    <property type="entry name" value="CYTH"/>
    <property type="match status" value="1"/>
</dbReference>
<dbReference type="RefSeq" id="WP_341567923.1">
    <property type="nucleotide sequence ID" value="NZ_JBAKAR010000015.1"/>
</dbReference>
<reference evidence="2 3" key="1">
    <citation type="submission" date="2024-02" db="EMBL/GenBank/DDBJ databases">
        <title>Bacteria isolated from the canopy kelp, Nereocystis luetkeana.</title>
        <authorList>
            <person name="Pfister C.A."/>
            <person name="Younker I.T."/>
            <person name="Light S.H."/>
        </authorList>
    </citation>
    <scope>NUCLEOTIDE SEQUENCE [LARGE SCALE GENOMIC DNA]</scope>
    <source>
        <strain evidence="2 3">TI.4.07</strain>
    </source>
</reference>
<dbReference type="CDD" id="cd07756">
    <property type="entry name" value="CYTH-like_Pase_CHAD"/>
    <property type="match status" value="1"/>
</dbReference>
<keyword evidence="3" id="KW-1185">Reference proteome</keyword>
<name>A0ABU9GA00_9GAMM</name>
<proteinExistence type="predicted"/>
<dbReference type="SUPFAM" id="SSF55154">
    <property type="entry name" value="CYTH-like phosphatases"/>
    <property type="match status" value="1"/>
</dbReference>
<dbReference type="InterPro" id="IPR023577">
    <property type="entry name" value="CYTH_domain"/>
</dbReference>
<dbReference type="Proteomes" id="UP001379949">
    <property type="component" value="Unassembled WGS sequence"/>
</dbReference>
<dbReference type="InterPro" id="IPR033469">
    <property type="entry name" value="CYTH-like_dom_sf"/>
</dbReference>
<protein>
    <submittedName>
        <fullName evidence="2">CYTH domain-containing protein</fullName>
    </submittedName>
</protein>
<dbReference type="SMART" id="SM01118">
    <property type="entry name" value="CYTH"/>
    <property type="match status" value="1"/>
</dbReference>
<dbReference type="PANTHER" id="PTHR39569:SF1">
    <property type="entry name" value="INORGANIC TRIPHOSPHATASE"/>
    <property type="match status" value="1"/>
</dbReference>
<comment type="caution">
    <text evidence="2">The sequence shown here is derived from an EMBL/GenBank/DDBJ whole genome shotgun (WGS) entry which is preliminary data.</text>
</comment>
<gene>
    <name evidence="2" type="ORF">V6242_15060</name>
</gene>
<accession>A0ABU9GA00</accession>